<comment type="subcellular location">
    <subcellularLocation>
        <location evidence="1">Endomembrane system</location>
        <topology evidence="1">Multi-pass membrane protein</topology>
    </subcellularLocation>
</comment>
<dbReference type="VEuPathDB" id="CryptoDB:Cvel_1730"/>
<feature type="region of interest" description="Disordered" evidence="5">
    <location>
        <begin position="213"/>
        <end position="289"/>
    </location>
</feature>
<name>A0A0G4I327_9ALVE</name>
<proteinExistence type="predicted"/>
<keyword evidence="2 6" id="KW-0812">Transmembrane</keyword>
<feature type="region of interest" description="Disordered" evidence="5">
    <location>
        <begin position="187"/>
        <end position="206"/>
    </location>
</feature>
<evidence type="ECO:0000256" key="3">
    <source>
        <dbReference type="ARBA" id="ARBA00022989"/>
    </source>
</evidence>
<feature type="compositionally biased region" description="Polar residues" evidence="5">
    <location>
        <begin position="255"/>
        <end position="266"/>
    </location>
</feature>
<dbReference type="Pfam" id="PF02656">
    <property type="entry name" value="DUF202"/>
    <property type="match status" value="1"/>
</dbReference>
<keyword evidence="3 6" id="KW-1133">Transmembrane helix</keyword>
<evidence type="ECO:0000256" key="2">
    <source>
        <dbReference type="ARBA" id="ARBA00022692"/>
    </source>
</evidence>
<protein>
    <recommendedName>
        <fullName evidence="7">DUF202 domain-containing protein</fullName>
    </recommendedName>
</protein>
<dbReference type="AlphaFoldDB" id="A0A0G4I327"/>
<dbReference type="EMBL" id="CDMZ01004921">
    <property type="protein sequence ID" value="CEM51341.1"/>
    <property type="molecule type" value="Genomic_DNA"/>
</dbReference>
<sequence>MAEQYGQPLLNGDGGPRQRRGFWENIFPSRTEGMAGSSVKVEPKTFFANERTLLSWMNIAVLLSTLSLTLLNFGVATSRVAGLILAPISIFFIVYAFYVYVKRNNSLLRKEPIQYNDMLGPCILVIVLVVALTLIVVLNVAYGGKLSVHPVEKNDKAIGKNESIFLTSSLPYRIHESQGFAGMGAQAEENTGGTEAGGGASEKEIPSPAFLEAASKGNDLKEKEKEKEKEDGVDENQKISLSAARARAAAATAAYSSGQSDGQSAPSPAGPATVPKVQPSSRDTPEFVA</sequence>
<feature type="domain" description="DUF202" evidence="7">
    <location>
        <begin position="44"/>
        <end position="104"/>
    </location>
</feature>
<feature type="transmembrane region" description="Helical" evidence="6">
    <location>
        <begin position="53"/>
        <end position="74"/>
    </location>
</feature>
<organism evidence="8">
    <name type="scientific">Chromera velia CCMP2878</name>
    <dbReference type="NCBI Taxonomy" id="1169474"/>
    <lineage>
        <taxon>Eukaryota</taxon>
        <taxon>Sar</taxon>
        <taxon>Alveolata</taxon>
        <taxon>Colpodellida</taxon>
        <taxon>Chromeraceae</taxon>
        <taxon>Chromera</taxon>
    </lineage>
</organism>
<dbReference type="PANTHER" id="PTHR46140">
    <property type="entry name" value="VACUOLAR TRANSPORTER CHAPERONE 1-RELATED"/>
    <property type="match status" value="1"/>
</dbReference>
<feature type="compositionally biased region" description="Low complexity" evidence="5">
    <location>
        <begin position="243"/>
        <end position="254"/>
    </location>
</feature>
<dbReference type="PANTHER" id="PTHR46140:SF1">
    <property type="entry name" value="VACUOLAR TRANSPORTER CHAPERONE COMPLEX SUBUNIT 4-RELATED"/>
    <property type="match status" value="1"/>
</dbReference>
<dbReference type="InterPro" id="IPR051572">
    <property type="entry name" value="VTC_Complex_Subunit"/>
</dbReference>
<evidence type="ECO:0000256" key="5">
    <source>
        <dbReference type="SAM" id="MobiDB-lite"/>
    </source>
</evidence>
<evidence type="ECO:0000313" key="8">
    <source>
        <dbReference type="EMBL" id="CEM51341.1"/>
    </source>
</evidence>
<feature type="transmembrane region" description="Helical" evidence="6">
    <location>
        <begin position="122"/>
        <end position="142"/>
    </location>
</feature>
<evidence type="ECO:0000256" key="4">
    <source>
        <dbReference type="ARBA" id="ARBA00023136"/>
    </source>
</evidence>
<gene>
    <name evidence="8" type="ORF">Cvel_1730</name>
</gene>
<evidence type="ECO:0000256" key="1">
    <source>
        <dbReference type="ARBA" id="ARBA00004127"/>
    </source>
</evidence>
<evidence type="ECO:0000256" key="6">
    <source>
        <dbReference type="SAM" id="Phobius"/>
    </source>
</evidence>
<accession>A0A0G4I327</accession>
<feature type="compositionally biased region" description="Basic and acidic residues" evidence="5">
    <location>
        <begin position="218"/>
        <end position="230"/>
    </location>
</feature>
<dbReference type="InterPro" id="IPR003807">
    <property type="entry name" value="DUF202"/>
</dbReference>
<keyword evidence="4 6" id="KW-0472">Membrane</keyword>
<reference evidence="8" key="1">
    <citation type="submission" date="2014-11" db="EMBL/GenBank/DDBJ databases">
        <authorList>
            <person name="Otto D Thomas"/>
            <person name="Naeem Raeece"/>
        </authorList>
    </citation>
    <scope>NUCLEOTIDE SEQUENCE</scope>
</reference>
<evidence type="ECO:0000259" key="7">
    <source>
        <dbReference type="Pfam" id="PF02656"/>
    </source>
</evidence>
<feature type="transmembrane region" description="Helical" evidence="6">
    <location>
        <begin position="80"/>
        <end position="101"/>
    </location>
</feature>
<dbReference type="GO" id="GO:0012505">
    <property type="term" value="C:endomembrane system"/>
    <property type="evidence" value="ECO:0007669"/>
    <property type="project" value="UniProtKB-SubCell"/>
</dbReference>